<keyword evidence="5 11" id="KW-0297">G-protein coupled receptor</keyword>
<evidence type="ECO:0000259" key="14">
    <source>
        <dbReference type="PROSITE" id="PS50262"/>
    </source>
</evidence>
<evidence type="ECO:0000256" key="9">
    <source>
        <dbReference type="ARBA" id="ARBA00023180"/>
    </source>
</evidence>
<evidence type="ECO:0000256" key="12">
    <source>
        <dbReference type="SAM" id="MobiDB-lite"/>
    </source>
</evidence>
<dbReference type="InterPro" id="IPR017452">
    <property type="entry name" value="GPCR_Rhodpsn_7TM"/>
</dbReference>
<feature type="transmembrane region" description="Helical" evidence="13">
    <location>
        <begin position="192"/>
        <end position="217"/>
    </location>
</feature>
<evidence type="ECO:0000256" key="3">
    <source>
        <dbReference type="ARBA" id="ARBA00022692"/>
    </source>
</evidence>
<evidence type="ECO:0000256" key="10">
    <source>
        <dbReference type="ARBA" id="ARBA00023224"/>
    </source>
</evidence>
<dbReference type="PANTHER" id="PTHR45695:SF23">
    <property type="entry name" value="GALANIN-LIKE G-PROTEIN COUPLED RECEPTOR NPR-9"/>
    <property type="match status" value="1"/>
</dbReference>
<feature type="transmembrane region" description="Helical" evidence="13">
    <location>
        <begin position="101"/>
        <end position="122"/>
    </location>
</feature>
<keyword evidence="15" id="KW-1185">Reference proteome</keyword>
<dbReference type="Proteomes" id="UP000515135">
    <property type="component" value="Unplaced"/>
</dbReference>
<keyword evidence="4 13" id="KW-1133">Transmembrane helix</keyword>
<dbReference type="PANTHER" id="PTHR45695">
    <property type="entry name" value="LEUCOKININ RECEPTOR-RELATED"/>
    <property type="match status" value="1"/>
</dbReference>
<reference evidence="16" key="1">
    <citation type="submission" date="2025-08" db="UniProtKB">
        <authorList>
            <consortium name="RefSeq"/>
        </authorList>
    </citation>
    <scope>IDENTIFICATION</scope>
    <source>
        <tissue evidence="16">Gonad</tissue>
    </source>
</reference>
<dbReference type="AlphaFoldDB" id="A0A6P5ABI5"/>
<dbReference type="Gene3D" id="1.20.1070.10">
    <property type="entry name" value="Rhodopsin 7-helix transmembrane proteins"/>
    <property type="match status" value="1"/>
</dbReference>
<proteinExistence type="inferred from homology"/>
<feature type="transmembrane region" description="Helical" evidence="13">
    <location>
        <begin position="247"/>
        <end position="270"/>
    </location>
</feature>
<feature type="transmembrane region" description="Helical" evidence="13">
    <location>
        <begin position="142"/>
        <end position="164"/>
    </location>
</feature>
<keyword evidence="10 11" id="KW-0807">Transducer</keyword>
<feature type="compositionally biased region" description="Basic and acidic residues" evidence="12">
    <location>
        <begin position="355"/>
        <end position="364"/>
    </location>
</feature>
<dbReference type="PROSITE" id="PS00237">
    <property type="entry name" value="G_PROTEIN_RECEP_F1_1"/>
    <property type="match status" value="1"/>
</dbReference>
<keyword evidence="3 11" id="KW-0812">Transmembrane</keyword>
<keyword evidence="7" id="KW-1015">Disulfide bond</keyword>
<feature type="compositionally biased region" description="Basic and acidic residues" evidence="12">
    <location>
        <begin position="373"/>
        <end position="386"/>
    </location>
</feature>
<dbReference type="RefSeq" id="XP_019640692.1">
    <property type="nucleotide sequence ID" value="XM_019785133.1"/>
</dbReference>
<keyword evidence="9" id="KW-0325">Glycoprotein</keyword>
<dbReference type="GO" id="GO:0004930">
    <property type="term" value="F:G protein-coupled receptor activity"/>
    <property type="evidence" value="ECO:0007669"/>
    <property type="project" value="UniProtKB-KW"/>
</dbReference>
<evidence type="ECO:0000256" key="1">
    <source>
        <dbReference type="ARBA" id="ARBA00004651"/>
    </source>
</evidence>
<keyword evidence="6 13" id="KW-0472">Membrane</keyword>
<evidence type="ECO:0000256" key="7">
    <source>
        <dbReference type="ARBA" id="ARBA00023157"/>
    </source>
</evidence>
<dbReference type="FunFam" id="1.20.1070.10:FF:000593">
    <property type="entry name" value="Uncharacterized protein"/>
    <property type="match status" value="1"/>
</dbReference>
<dbReference type="OrthoDB" id="2132067at2759"/>
<dbReference type="GeneID" id="109482421"/>
<dbReference type="SUPFAM" id="SSF81321">
    <property type="entry name" value="Family A G protein-coupled receptor-like"/>
    <property type="match status" value="1"/>
</dbReference>
<comment type="subcellular location">
    <subcellularLocation>
        <location evidence="1">Cell membrane</location>
        <topology evidence="1">Multi-pass membrane protein</topology>
    </subcellularLocation>
</comment>
<comment type="similarity">
    <text evidence="11">Belongs to the G-protein coupled receptor 1 family.</text>
</comment>
<name>A0A6P5ABI5_BRABE</name>
<evidence type="ECO:0000313" key="15">
    <source>
        <dbReference type="Proteomes" id="UP000515135"/>
    </source>
</evidence>
<dbReference type="GO" id="GO:0005886">
    <property type="term" value="C:plasma membrane"/>
    <property type="evidence" value="ECO:0007669"/>
    <property type="project" value="UniProtKB-SubCell"/>
</dbReference>
<evidence type="ECO:0000256" key="11">
    <source>
        <dbReference type="RuleBase" id="RU000688"/>
    </source>
</evidence>
<evidence type="ECO:0000256" key="8">
    <source>
        <dbReference type="ARBA" id="ARBA00023170"/>
    </source>
</evidence>
<feature type="transmembrane region" description="Helical" evidence="13">
    <location>
        <begin position="27"/>
        <end position="52"/>
    </location>
</feature>
<dbReference type="InterPro" id="IPR000405">
    <property type="entry name" value="Galanin_rcpt"/>
</dbReference>
<feature type="compositionally biased region" description="Polar residues" evidence="12">
    <location>
        <begin position="387"/>
        <end position="407"/>
    </location>
</feature>
<dbReference type="PRINTS" id="PR00237">
    <property type="entry name" value="GPCRRHODOPSN"/>
</dbReference>
<dbReference type="KEGG" id="bbel:109482421"/>
<dbReference type="Pfam" id="PF00001">
    <property type="entry name" value="7tm_1"/>
    <property type="match status" value="1"/>
</dbReference>
<feature type="domain" description="G-protein coupled receptors family 1 profile" evidence="14">
    <location>
        <begin position="43"/>
        <end position="302"/>
    </location>
</feature>
<accession>A0A6P5ABI5</accession>
<evidence type="ECO:0000256" key="5">
    <source>
        <dbReference type="ARBA" id="ARBA00023040"/>
    </source>
</evidence>
<evidence type="ECO:0000256" key="2">
    <source>
        <dbReference type="ARBA" id="ARBA00022475"/>
    </source>
</evidence>
<dbReference type="InterPro" id="IPR000276">
    <property type="entry name" value="GPCR_Rhodpsn"/>
</dbReference>
<feature type="transmembrane region" description="Helical" evidence="13">
    <location>
        <begin position="64"/>
        <end position="89"/>
    </location>
</feature>
<evidence type="ECO:0000256" key="4">
    <source>
        <dbReference type="ARBA" id="ARBA00022989"/>
    </source>
</evidence>
<sequence>MEGGNGTEGNGTFPIEAGSPPVGPEGIVVPVVFGIILFTGVLGNCVSIYIVVKFGRMRTVTNHYVLNLSVTDLAFLLCCVPFTAAVFSTATWRFGTIMCKVVFYFMQATVQATCLTLTALSVDRYLAIVYPLESRKLRTTRVAVWANTCIWTGSLLLSLPVAVYREVVEWYYFGTHYYCMEMWPSKTWERAYMIYTVLISYVVPLLVSLVSFVLIAVQLTKTGRPMTSEDPPNSQLVKRNRKVTQMIALLSLLFALCWLPIHVLNLSIVFVPDFPMTQATMWLKIVAVTFSYANSCINPFIYVIVGKSSSMREAVQARRFCRDVLTFRGSFRRGFLVFGRGGHSTTRTTRLSPRKQIEDKKGEGEDIPMTEINKSENHHNKTEHTTSNESRYYTASGSSSRGTHGCC</sequence>
<organism evidence="15 16">
    <name type="scientific">Branchiostoma belcheri</name>
    <name type="common">Amphioxus</name>
    <dbReference type="NCBI Taxonomy" id="7741"/>
    <lineage>
        <taxon>Eukaryota</taxon>
        <taxon>Metazoa</taxon>
        <taxon>Chordata</taxon>
        <taxon>Cephalochordata</taxon>
        <taxon>Leptocardii</taxon>
        <taxon>Amphioxiformes</taxon>
        <taxon>Branchiostomatidae</taxon>
        <taxon>Branchiostoma</taxon>
    </lineage>
</organism>
<feature type="region of interest" description="Disordered" evidence="12">
    <location>
        <begin position="343"/>
        <end position="407"/>
    </location>
</feature>
<evidence type="ECO:0000256" key="13">
    <source>
        <dbReference type="SAM" id="Phobius"/>
    </source>
</evidence>
<keyword evidence="2" id="KW-1003">Cell membrane</keyword>
<dbReference type="PRINTS" id="PR00663">
    <property type="entry name" value="GALANINR"/>
</dbReference>
<feature type="transmembrane region" description="Helical" evidence="13">
    <location>
        <begin position="282"/>
        <end position="305"/>
    </location>
</feature>
<protein>
    <submittedName>
        <fullName evidence="16">G-protein coupled receptor 54-like</fullName>
    </submittedName>
</protein>
<dbReference type="PROSITE" id="PS50262">
    <property type="entry name" value="G_PROTEIN_RECEP_F1_2"/>
    <property type="match status" value="1"/>
</dbReference>
<gene>
    <name evidence="16" type="primary">LOC109482421</name>
</gene>
<evidence type="ECO:0000256" key="6">
    <source>
        <dbReference type="ARBA" id="ARBA00023136"/>
    </source>
</evidence>
<keyword evidence="8 11" id="KW-0675">Receptor</keyword>
<evidence type="ECO:0000313" key="16">
    <source>
        <dbReference type="RefSeq" id="XP_019640692.1"/>
    </source>
</evidence>